<protein>
    <recommendedName>
        <fullName evidence="6">Amino acid permease/ SLC12A domain-containing protein</fullName>
    </recommendedName>
</protein>
<dbReference type="PANTHER" id="PTHR45826">
    <property type="entry name" value="POLYAMINE TRANSPORTER PUT1"/>
    <property type="match status" value="1"/>
</dbReference>
<dbReference type="GO" id="GO:0005886">
    <property type="term" value="C:plasma membrane"/>
    <property type="evidence" value="ECO:0007669"/>
    <property type="project" value="UniProtKB-SubCell"/>
</dbReference>
<dbReference type="AlphaFoldDB" id="A0A453DS63"/>
<comment type="subcellular location">
    <subcellularLocation>
        <location evidence="1">Cell membrane</location>
        <topology evidence="1">Multi-pass membrane protein</topology>
    </subcellularLocation>
</comment>
<sequence>MFEAHMSSGVFQLHGMADLGLLPSVFSGRATCTGTPWVAITTSTAVTITVSFLSFDDIVATDNFLYSLGTLLEFSSFLWLRAKYPTLKRPYQVPLPLPVPSVFLAYVCASWVESIRNCSRADHTWDRGACPHEGVQSQ</sequence>
<dbReference type="Gramene" id="AET3Gv20057000.2">
    <property type="protein sequence ID" value="AET3Gv20057000.2"/>
    <property type="gene ID" value="AET3Gv20057000"/>
</dbReference>
<reference evidence="4" key="4">
    <citation type="submission" date="2019-03" db="UniProtKB">
        <authorList>
            <consortium name="EnsemblPlants"/>
        </authorList>
    </citation>
    <scope>IDENTIFICATION</scope>
</reference>
<evidence type="ECO:0000313" key="4">
    <source>
        <dbReference type="EnsemblPlants" id="AET3Gv20057000.2"/>
    </source>
</evidence>
<dbReference type="InterPro" id="IPR044566">
    <property type="entry name" value="RMV1-like"/>
</dbReference>
<dbReference type="EnsemblPlants" id="AET3Gv20057000.2">
    <property type="protein sequence ID" value="AET3Gv20057000.2"/>
    <property type="gene ID" value="AET3Gv20057000"/>
</dbReference>
<dbReference type="GO" id="GO:0022857">
    <property type="term" value="F:transmembrane transporter activity"/>
    <property type="evidence" value="ECO:0007669"/>
    <property type="project" value="InterPro"/>
</dbReference>
<dbReference type="Proteomes" id="UP000015105">
    <property type="component" value="Chromosome 3D"/>
</dbReference>
<evidence type="ECO:0000256" key="2">
    <source>
        <dbReference type="ARBA" id="ARBA00022448"/>
    </source>
</evidence>
<proteinExistence type="predicted"/>
<reference evidence="5" key="2">
    <citation type="journal article" date="2017" name="Nat. Plants">
        <title>The Aegilops tauschii genome reveals multiple impacts of transposons.</title>
        <authorList>
            <person name="Zhao G."/>
            <person name="Zou C."/>
            <person name="Li K."/>
            <person name="Wang K."/>
            <person name="Li T."/>
            <person name="Gao L."/>
            <person name="Zhang X."/>
            <person name="Wang H."/>
            <person name="Yang Z."/>
            <person name="Liu X."/>
            <person name="Jiang W."/>
            <person name="Mao L."/>
            <person name="Kong X."/>
            <person name="Jiao Y."/>
            <person name="Jia J."/>
        </authorList>
    </citation>
    <scope>NUCLEOTIDE SEQUENCE [LARGE SCALE GENOMIC DNA]</scope>
    <source>
        <strain evidence="5">cv. AL8/78</strain>
    </source>
</reference>
<reference evidence="5" key="1">
    <citation type="journal article" date="2014" name="Science">
        <title>Ancient hybridizations among the ancestral genomes of bread wheat.</title>
        <authorList>
            <consortium name="International Wheat Genome Sequencing Consortium,"/>
            <person name="Marcussen T."/>
            <person name="Sandve S.R."/>
            <person name="Heier L."/>
            <person name="Spannagl M."/>
            <person name="Pfeifer M."/>
            <person name="Jakobsen K.S."/>
            <person name="Wulff B.B."/>
            <person name="Steuernagel B."/>
            <person name="Mayer K.F."/>
            <person name="Olsen O.A."/>
        </authorList>
    </citation>
    <scope>NUCLEOTIDE SEQUENCE [LARGE SCALE GENOMIC DNA]</scope>
    <source>
        <strain evidence="5">cv. AL8/78</strain>
    </source>
</reference>
<dbReference type="Gene3D" id="1.20.1740.10">
    <property type="entry name" value="Amino acid/polyamine transporter I"/>
    <property type="match status" value="1"/>
</dbReference>
<evidence type="ECO:0000313" key="5">
    <source>
        <dbReference type="Proteomes" id="UP000015105"/>
    </source>
</evidence>
<accession>A0A453DS63</accession>
<evidence type="ECO:0000256" key="3">
    <source>
        <dbReference type="ARBA" id="ARBA00022475"/>
    </source>
</evidence>
<evidence type="ECO:0000256" key="1">
    <source>
        <dbReference type="ARBA" id="ARBA00004651"/>
    </source>
</evidence>
<name>A0A453DS63_AEGTS</name>
<keyword evidence="5" id="KW-1185">Reference proteome</keyword>
<keyword evidence="3" id="KW-0472">Membrane</keyword>
<dbReference type="PANTHER" id="PTHR45826:SF22">
    <property type="entry name" value="EXPRESSED PROTEIN"/>
    <property type="match status" value="1"/>
</dbReference>
<reference evidence="4" key="5">
    <citation type="journal article" date="2021" name="G3 (Bethesda)">
        <title>Aegilops tauschii genome assembly Aet v5.0 features greater sequence contiguity and improved annotation.</title>
        <authorList>
            <person name="Wang L."/>
            <person name="Zhu T."/>
            <person name="Rodriguez J.C."/>
            <person name="Deal K.R."/>
            <person name="Dubcovsky J."/>
            <person name="McGuire P.E."/>
            <person name="Lux T."/>
            <person name="Spannagl M."/>
            <person name="Mayer K.F.X."/>
            <person name="Baldrich P."/>
            <person name="Meyers B.C."/>
            <person name="Huo N."/>
            <person name="Gu Y.Q."/>
            <person name="Zhou H."/>
            <person name="Devos K.M."/>
            <person name="Bennetzen J.L."/>
            <person name="Unver T."/>
            <person name="Budak H."/>
            <person name="Gulick P.J."/>
            <person name="Galiba G."/>
            <person name="Kalapos B."/>
            <person name="Nelson D.R."/>
            <person name="Li P."/>
            <person name="You F.M."/>
            <person name="Luo M.C."/>
            <person name="Dvorak J."/>
        </authorList>
    </citation>
    <scope>NUCLEOTIDE SEQUENCE [LARGE SCALE GENOMIC DNA]</scope>
    <source>
        <strain evidence="4">cv. AL8/78</strain>
    </source>
</reference>
<keyword evidence="3" id="KW-1003">Cell membrane</keyword>
<reference evidence="4" key="3">
    <citation type="journal article" date="2017" name="Nature">
        <title>Genome sequence of the progenitor of the wheat D genome Aegilops tauschii.</title>
        <authorList>
            <person name="Luo M.C."/>
            <person name="Gu Y.Q."/>
            <person name="Puiu D."/>
            <person name="Wang H."/>
            <person name="Twardziok S.O."/>
            <person name="Deal K.R."/>
            <person name="Huo N."/>
            <person name="Zhu T."/>
            <person name="Wang L."/>
            <person name="Wang Y."/>
            <person name="McGuire P.E."/>
            <person name="Liu S."/>
            <person name="Long H."/>
            <person name="Ramasamy R.K."/>
            <person name="Rodriguez J.C."/>
            <person name="Van S.L."/>
            <person name="Yuan L."/>
            <person name="Wang Z."/>
            <person name="Xia Z."/>
            <person name="Xiao L."/>
            <person name="Anderson O.D."/>
            <person name="Ouyang S."/>
            <person name="Liang Y."/>
            <person name="Zimin A.V."/>
            <person name="Pertea G."/>
            <person name="Qi P."/>
            <person name="Bennetzen J.L."/>
            <person name="Dai X."/>
            <person name="Dawson M.W."/>
            <person name="Muller H.G."/>
            <person name="Kugler K."/>
            <person name="Rivarola-Duarte L."/>
            <person name="Spannagl M."/>
            <person name="Mayer K.F.X."/>
            <person name="Lu F.H."/>
            <person name="Bevan M.W."/>
            <person name="Leroy P."/>
            <person name="Li P."/>
            <person name="You F.M."/>
            <person name="Sun Q."/>
            <person name="Liu Z."/>
            <person name="Lyons E."/>
            <person name="Wicker T."/>
            <person name="Salzberg S.L."/>
            <person name="Devos K.M."/>
            <person name="Dvorak J."/>
        </authorList>
    </citation>
    <scope>NUCLEOTIDE SEQUENCE [LARGE SCALE GENOMIC DNA]</scope>
    <source>
        <strain evidence="4">cv. AL8/78</strain>
    </source>
</reference>
<evidence type="ECO:0008006" key="6">
    <source>
        <dbReference type="Google" id="ProtNLM"/>
    </source>
</evidence>
<organism evidence="4 5">
    <name type="scientific">Aegilops tauschii subsp. strangulata</name>
    <name type="common">Goatgrass</name>
    <dbReference type="NCBI Taxonomy" id="200361"/>
    <lineage>
        <taxon>Eukaryota</taxon>
        <taxon>Viridiplantae</taxon>
        <taxon>Streptophyta</taxon>
        <taxon>Embryophyta</taxon>
        <taxon>Tracheophyta</taxon>
        <taxon>Spermatophyta</taxon>
        <taxon>Magnoliopsida</taxon>
        <taxon>Liliopsida</taxon>
        <taxon>Poales</taxon>
        <taxon>Poaceae</taxon>
        <taxon>BOP clade</taxon>
        <taxon>Pooideae</taxon>
        <taxon>Triticodae</taxon>
        <taxon>Triticeae</taxon>
        <taxon>Triticinae</taxon>
        <taxon>Aegilops</taxon>
    </lineage>
</organism>
<keyword evidence="2" id="KW-0813">Transport</keyword>